<dbReference type="GO" id="GO:0005886">
    <property type="term" value="C:plasma membrane"/>
    <property type="evidence" value="ECO:0007669"/>
    <property type="project" value="TreeGrafter"/>
</dbReference>
<sequence>MSCRSLWLLALLMIYFGLGFGLIQSLRKFFLFPVSTLMIINHAEEIVFPAVTICNHNIMRSDYYPNNPNFTQVRALSSGDDTDFDWAWYDRFLADDGWNLTETVILGGHHLEDMILECKWQSYENCSAANFTTTLTDFGVCYTFNGNIDKPRTVSSPGSSYGLRLRIDIQQELYSFSEFSGAGLKVLVHPSNELPLVKMQGFSVPPGFQTEISMKYIEITNLPHPYKPYCNDIPLKYSGVYTADLCRYECEVDRIIKECGCKEYRHPGLYCYSVSFKLF</sequence>
<evidence type="ECO:0000256" key="1">
    <source>
        <dbReference type="ARBA" id="ARBA00004141"/>
    </source>
</evidence>
<keyword evidence="3 11" id="KW-0894">Sodium channel</keyword>
<keyword evidence="7 11" id="KW-0406">Ion transport</keyword>
<evidence type="ECO:0000313" key="13">
    <source>
        <dbReference type="Proteomes" id="UP001152320"/>
    </source>
</evidence>
<keyword evidence="13" id="KW-1185">Reference proteome</keyword>
<dbReference type="Pfam" id="PF00858">
    <property type="entry name" value="ASC"/>
    <property type="match status" value="1"/>
</dbReference>
<keyword evidence="4 11" id="KW-0812">Transmembrane</keyword>
<keyword evidence="8" id="KW-0472">Membrane</keyword>
<dbReference type="OrthoDB" id="6154304at2759"/>
<evidence type="ECO:0000256" key="3">
    <source>
        <dbReference type="ARBA" id="ARBA00022461"/>
    </source>
</evidence>
<dbReference type="Proteomes" id="UP001152320">
    <property type="component" value="Chromosome 12"/>
</dbReference>
<keyword evidence="5" id="KW-1133">Transmembrane helix</keyword>
<evidence type="ECO:0000313" key="12">
    <source>
        <dbReference type="EMBL" id="KAJ8031711.1"/>
    </source>
</evidence>
<evidence type="ECO:0000256" key="10">
    <source>
        <dbReference type="ARBA" id="ARBA00023303"/>
    </source>
</evidence>
<dbReference type="PANTHER" id="PTHR11690">
    <property type="entry name" value="AMILORIDE-SENSITIVE SODIUM CHANNEL-RELATED"/>
    <property type="match status" value="1"/>
</dbReference>
<comment type="caution">
    <text evidence="12">The sequence shown here is derived from an EMBL/GenBank/DDBJ whole genome shotgun (WGS) entry which is preliminary data.</text>
</comment>
<comment type="similarity">
    <text evidence="11">Belongs to the amiloride-sensitive sodium channel (TC 1.A.6) family.</text>
</comment>
<dbReference type="Gene3D" id="2.60.470.10">
    <property type="entry name" value="Acid-sensing ion channels like domains"/>
    <property type="match status" value="1"/>
</dbReference>
<accession>A0A9Q1H480</accession>
<evidence type="ECO:0000256" key="4">
    <source>
        <dbReference type="ARBA" id="ARBA00022692"/>
    </source>
</evidence>
<dbReference type="EMBL" id="JAIZAY010000012">
    <property type="protein sequence ID" value="KAJ8031711.1"/>
    <property type="molecule type" value="Genomic_DNA"/>
</dbReference>
<dbReference type="PRINTS" id="PR01078">
    <property type="entry name" value="AMINACHANNEL"/>
</dbReference>
<keyword evidence="2 11" id="KW-0813">Transport</keyword>
<gene>
    <name evidence="12" type="ORF">HOLleu_24992</name>
</gene>
<name>A0A9Q1H480_HOLLE</name>
<evidence type="ECO:0000256" key="7">
    <source>
        <dbReference type="ARBA" id="ARBA00023065"/>
    </source>
</evidence>
<dbReference type="InterPro" id="IPR001873">
    <property type="entry name" value="ENaC"/>
</dbReference>
<evidence type="ECO:0000256" key="8">
    <source>
        <dbReference type="ARBA" id="ARBA00023136"/>
    </source>
</evidence>
<keyword evidence="9 11" id="KW-0739">Sodium transport</keyword>
<protein>
    <submittedName>
        <fullName evidence="12">Acid-sensing ion channel 4-A</fullName>
    </submittedName>
</protein>
<reference evidence="12" key="1">
    <citation type="submission" date="2021-10" db="EMBL/GenBank/DDBJ databases">
        <title>Tropical sea cucumber genome reveals ecological adaptation and Cuvierian tubules defense mechanism.</title>
        <authorList>
            <person name="Chen T."/>
        </authorList>
    </citation>
    <scope>NUCLEOTIDE SEQUENCE</scope>
    <source>
        <strain evidence="12">Nanhai2018</strain>
        <tissue evidence="12">Muscle</tissue>
    </source>
</reference>
<dbReference type="GO" id="GO:0015280">
    <property type="term" value="F:ligand-gated sodium channel activity"/>
    <property type="evidence" value="ECO:0007669"/>
    <property type="project" value="TreeGrafter"/>
</dbReference>
<dbReference type="AlphaFoldDB" id="A0A9Q1H480"/>
<evidence type="ECO:0000256" key="11">
    <source>
        <dbReference type="RuleBase" id="RU000679"/>
    </source>
</evidence>
<evidence type="ECO:0000256" key="9">
    <source>
        <dbReference type="ARBA" id="ARBA00023201"/>
    </source>
</evidence>
<comment type="subcellular location">
    <subcellularLocation>
        <location evidence="1">Membrane</location>
        <topology evidence="1">Multi-pass membrane protein</topology>
    </subcellularLocation>
</comment>
<proteinExistence type="inferred from homology"/>
<keyword evidence="10 11" id="KW-0407">Ion channel</keyword>
<keyword evidence="6" id="KW-0915">Sodium</keyword>
<evidence type="ECO:0000256" key="5">
    <source>
        <dbReference type="ARBA" id="ARBA00022989"/>
    </source>
</evidence>
<evidence type="ECO:0000256" key="6">
    <source>
        <dbReference type="ARBA" id="ARBA00023053"/>
    </source>
</evidence>
<organism evidence="12 13">
    <name type="scientific">Holothuria leucospilota</name>
    <name type="common">Black long sea cucumber</name>
    <name type="synonym">Mertensiothuria leucospilota</name>
    <dbReference type="NCBI Taxonomy" id="206669"/>
    <lineage>
        <taxon>Eukaryota</taxon>
        <taxon>Metazoa</taxon>
        <taxon>Echinodermata</taxon>
        <taxon>Eleutherozoa</taxon>
        <taxon>Echinozoa</taxon>
        <taxon>Holothuroidea</taxon>
        <taxon>Aspidochirotacea</taxon>
        <taxon>Aspidochirotida</taxon>
        <taxon>Holothuriidae</taxon>
        <taxon>Holothuria</taxon>
    </lineage>
</organism>
<evidence type="ECO:0000256" key="2">
    <source>
        <dbReference type="ARBA" id="ARBA00022448"/>
    </source>
</evidence>